<dbReference type="EMBL" id="BMWV01000021">
    <property type="protein sequence ID" value="GGY66691.1"/>
    <property type="molecule type" value="Genomic_DNA"/>
</dbReference>
<evidence type="ECO:0000313" key="7">
    <source>
        <dbReference type="EMBL" id="QBI03370.1"/>
    </source>
</evidence>
<gene>
    <name evidence="7" type="ORF">EYF70_22995</name>
    <name evidence="6" type="ORF">GCM10007387_56140</name>
</gene>
<evidence type="ECO:0000256" key="4">
    <source>
        <dbReference type="ARBA" id="ARBA00023136"/>
    </source>
</evidence>
<evidence type="ECO:0000256" key="2">
    <source>
        <dbReference type="ARBA" id="ARBA00022692"/>
    </source>
</evidence>
<keyword evidence="2 5" id="KW-0812">Transmembrane</keyword>
<feature type="transmembrane region" description="Helical" evidence="5">
    <location>
        <begin position="235"/>
        <end position="256"/>
    </location>
</feature>
<feature type="transmembrane region" description="Helical" evidence="5">
    <location>
        <begin position="128"/>
        <end position="147"/>
    </location>
</feature>
<proteinExistence type="predicted"/>
<feature type="transmembrane region" description="Helical" evidence="5">
    <location>
        <begin position="81"/>
        <end position="108"/>
    </location>
</feature>
<evidence type="ECO:0000313" key="9">
    <source>
        <dbReference type="Proteomes" id="UP000628442"/>
    </source>
</evidence>
<accession>A0A411X303</accession>
<reference evidence="6" key="1">
    <citation type="journal article" date="2014" name="Int. J. Syst. Evol. Microbiol.">
        <title>Complete genome sequence of Corynebacterium casei LMG S-19264T (=DSM 44701T), isolated from a smear-ripened cheese.</title>
        <authorList>
            <consortium name="US DOE Joint Genome Institute (JGI-PGF)"/>
            <person name="Walter F."/>
            <person name="Albersmeier A."/>
            <person name="Kalinowski J."/>
            <person name="Ruckert C."/>
        </authorList>
    </citation>
    <scope>NUCLEOTIDE SEQUENCE</scope>
    <source>
        <strain evidence="6">KCTC 12343</strain>
    </source>
</reference>
<comment type="subcellular location">
    <subcellularLocation>
        <location evidence="1">Membrane</location>
        <topology evidence="1">Multi-pass membrane protein</topology>
    </subcellularLocation>
</comment>
<protein>
    <submittedName>
        <fullName evidence="7">EI24 domain-containing protein</fullName>
    </submittedName>
</protein>
<evidence type="ECO:0000256" key="1">
    <source>
        <dbReference type="ARBA" id="ARBA00004141"/>
    </source>
</evidence>
<feature type="transmembrane region" description="Helical" evidence="5">
    <location>
        <begin position="200"/>
        <end position="229"/>
    </location>
</feature>
<keyword evidence="4 5" id="KW-0472">Membrane</keyword>
<reference evidence="7 8" key="2">
    <citation type="submission" date="2019-02" db="EMBL/GenBank/DDBJ databases">
        <title>Draft Genome Sequences of Six Type Strains of the Genus Massilia.</title>
        <authorList>
            <person name="Miess H."/>
            <person name="Frediansyhah A."/>
            <person name="Gross H."/>
        </authorList>
    </citation>
    <scope>NUCLEOTIDE SEQUENCE [LARGE SCALE GENOMIC DNA]</scope>
    <source>
        <strain evidence="7 8">DSM 17472</strain>
    </source>
</reference>
<dbReference type="Proteomes" id="UP000628442">
    <property type="component" value="Unassembled WGS sequence"/>
</dbReference>
<dbReference type="Proteomes" id="UP000292307">
    <property type="component" value="Chromosome"/>
</dbReference>
<evidence type="ECO:0000256" key="5">
    <source>
        <dbReference type="SAM" id="Phobius"/>
    </source>
</evidence>
<organism evidence="6 9">
    <name type="scientific">Pseudoduganella albidiflava</name>
    <dbReference type="NCBI Taxonomy" id="321983"/>
    <lineage>
        <taxon>Bacteria</taxon>
        <taxon>Pseudomonadati</taxon>
        <taxon>Pseudomonadota</taxon>
        <taxon>Betaproteobacteria</taxon>
        <taxon>Burkholderiales</taxon>
        <taxon>Oxalobacteraceae</taxon>
        <taxon>Telluria group</taxon>
        <taxon>Pseudoduganella</taxon>
    </lineage>
</organism>
<reference evidence="6" key="3">
    <citation type="submission" date="2022-12" db="EMBL/GenBank/DDBJ databases">
        <authorList>
            <person name="Sun Q."/>
            <person name="Kim S."/>
        </authorList>
    </citation>
    <scope>NUCLEOTIDE SEQUENCE</scope>
    <source>
        <strain evidence="6">KCTC 12343</strain>
    </source>
</reference>
<dbReference type="OrthoDB" id="8565703at2"/>
<dbReference type="AlphaFoldDB" id="A0A411X303"/>
<evidence type="ECO:0000256" key="3">
    <source>
        <dbReference type="ARBA" id="ARBA00022989"/>
    </source>
</evidence>
<dbReference type="EMBL" id="CP036401">
    <property type="protein sequence ID" value="QBI03370.1"/>
    <property type="molecule type" value="Genomic_DNA"/>
</dbReference>
<evidence type="ECO:0000313" key="6">
    <source>
        <dbReference type="EMBL" id="GGY66691.1"/>
    </source>
</evidence>
<dbReference type="Pfam" id="PF07264">
    <property type="entry name" value="EI24"/>
    <property type="match status" value="1"/>
</dbReference>
<evidence type="ECO:0000313" key="8">
    <source>
        <dbReference type="Proteomes" id="UP000292307"/>
    </source>
</evidence>
<name>A0A411X303_9BURK</name>
<dbReference type="InterPro" id="IPR059112">
    <property type="entry name" value="CysZ/EI24"/>
</dbReference>
<dbReference type="RefSeq" id="WP_131147472.1">
    <property type="nucleotide sequence ID" value="NZ_BMWV01000021.1"/>
</dbReference>
<keyword evidence="3 5" id="KW-1133">Transmembrane helix</keyword>
<feature type="transmembrane region" description="Helical" evidence="5">
    <location>
        <begin position="21"/>
        <end position="43"/>
    </location>
</feature>
<sequence>MRGVLNAYGRAVLSQLHGRMLILSAVPFLLSLVVWGVVLYFTLQPLVNWIESHFFRLELYTYSTPWLETIGMTFLKTVIPVLVSLLLLLPLMILTALVFIGVAAMPAIVKHVGDRHFPHLERKQGGSLVKGVGKAIALFLVFIVVWLCLLPLYVVPPLAVVASALLWGWLTSRVMSYDALSEHASAEEIEIIQREKKWPLLAIGVASGAAGSLPAIAWIGGAVAMMALLPLLLAAALWLYVLVFIFTGLWFEYYCLEALSQLRARSAPTAPTENLEQI</sequence>
<keyword evidence="8" id="KW-1185">Reference proteome</keyword>